<dbReference type="KEGG" id="ery:CP97_03025"/>
<protein>
    <submittedName>
        <fullName evidence="1">Uncharacterized protein</fullName>
    </submittedName>
</protein>
<dbReference type="EMBL" id="CP011310">
    <property type="protein sequence ID" value="AKQ41235.2"/>
    <property type="molecule type" value="Genomic_DNA"/>
</dbReference>
<dbReference type="STRING" id="1648404.CP97_03025"/>
<organism evidence="1 2">
    <name type="scientific">Aurantiacibacter atlanticus</name>
    <dbReference type="NCBI Taxonomy" id="1648404"/>
    <lineage>
        <taxon>Bacteria</taxon>
        <taxon>Pseudomonadati</taxon>
        <taxon>Pseudomonadota</taxon>
        <taxon>Alphaproteobacteria</taxon>
        <taxon>Sphingomonadales</taxon>
        <taxon>Erythrobacteraceae</taxon>
        <taxon>Aurantiacibacter</taxon>
    </lineage>
</organism>
<dbReference type="AlphaFoldDB" id="A0A0H4V9T4"/>
<evidence type="ECO:0000313" key="2">
    <source>
        <dbReference type="Proteomes" id="UP000059113"/>
    </source>
</evidence>
<accession>A0A0H4V9T4</accession>
<dbReference type="Proteomes" id="UP000059113">
    <property type="component" value="Chromosome"/>
</dbReference>
<gene>
    <name evidence="1" type="ORF">CP97_03025</name>
</gene>
<keyword evidence="2" id="KW-1185">Reference proteome</keyword>
<reference evidence="2" key="2">
    <citation type="submission" date="2015-04" db="EMBL/GenBank/DDBJ databases">
        <title>The complete genome sequence of Erythrobacter sp. s21-N3.</title>
        <authorList>
            <person name="Zhuang L."/>
            <person name="Liu Y."/>
            <person name="Shao Z."/>
        </authorList>
    </citation>
    <scope>NUCLEOTIDE SEQUENCE [LARGE SCALE GENOMIC DNA]</scope>
    <source>
        <strain evidence="2">s21-N3</strain>
    </source>
</reference>
<evidence type="ECO:0000313" key="1">
    <source>
        <dbReference type="EMBL" id="AKQ41235.2"/>
    </source>
</evidence>
<name>A0A0H4V9T4_9SPHN</name>
<sequence length="49" mass="5175">MIPFLATIALLTFTPGNDLRETTAEPATVSQNDGAKTARAWQALLDAGD</sequence>
<reference evidence="1 2" key="1">
    <citation type="journal article" date="2015" name="Int. J. Syst. Evol. Microbiol.">
        <title>Erythrobacter atlanticus sp. nov., a bacterium from ocean sediment able to degrade polycyclic aromatic hydrocarbons.</title>
        <authorList>
            <person name="Zhuang L."/>
            <person name="Liu Y."/>
            <person name="Wang L."/>
            <person name="Wang W."/>
            <person name="Shao Z."/>
        </authorList>
    </citation>
    <scope>NUCLEOTIDE SEQUENCE [LARGE SCALE GENOMIC DNA]</scope>
    <source>
        <strain evidence="2">s21-N3</strain>
    </source>
</reference>
<proteinExistence type="predicted"/>